<dbReference type="InterPro" id="IPR005269">
    <property type="entry name" value="LOG"/>
</dbReference>
<dbReference type="GO" id="GO:0005829">
    <property type="term" value="C:cytosol"/>
    <property type="evidence" value="ECO:0007669"/>
    <property type="project" value="TreeGrafter"/>
</dbReference>
<comment type="catalytic activity">
    <reaction evidence="1">
        <text>AMP + H2O = D-ribose 5-phosphate + adenine</text>
        <dbReference type="Rhea" id="RHEA:20129"/>
        <dbReference type="ChEBI" id="CHEBI:15377"/>
        <dbReference type="ChEBI" id="CHEBI:16708"/>
        <dbReference type="ChEBI" id="CHEBI:78346"/>
        <dbReference type="ChEBI" id="CHEBI:456215"/>
        <dbReference type="EC" id="3.2.2.4"/>
    </reaction>
</comment>
<gene>
    <name evidence="4" type="ORF">SAMN02745781_04086</name>
</gene>
<evidence type="ECO:0000256" key="3">
    <source>
        <dbReference type="RuleBase" id="RU363015"/>
    </source>
</evidence>
<comment type="similarity">
    <text evidence="2 3">Belongs to the LOG family.</text>
</comment>
<dbReference type="Pfam" id="PF03641">
    <property type="entry name" value="Lysine_decarbox"/>
    <property type="match status" value="1"/>
</dbReference>
<dbReference type="InterPro" id="IPR031100">
    <property type="entry name" value="LOG_fam"/>
</dbReference>
<dbReference type="PANTHER" id="PTHR31223">
    <property type="entry name" value="LOG FAMILY PROTEIN YJL055W"/>
    <property type="match status" value="1"/>
</dbReference>
<dbReference type="SUPFAM" id="SSF102405">
    <property type="entry name" value="MCP/YpsA-like"/>
    <property type="match status" value="1"/>
</dbReference>
<organism evidence="4 5">
    <name type="scientific">Vibrio gazogenes DSM 21264 = NBRC 103151</name>
    <dbReference type="NCBI Taxonomy" id="1123492"/>
    <lineage>
        <taxon>Bacteria</taxon>
        <taxon>Pseudomonadati</taxon>
        <taxon>Pseudomonadota</taxon>
        <taxon>Gammaproteobacteria</taxon>
        <taxon>Vibrionales</taxon>
        <taxon>Vibrionaceae</taxon>
        <taxon>Vibrio</taxon>
    </lineage>
</organism>
<accession>A0A1M5HFH9</accession>
<keyword evidence="3" id="KW-0203">Cytokinin biosynthesis</keyword>
<dbReference type="GO" id="GO:0009691">
    <property type="term" value="P:cytokinin biosynthetic process"/>
    <property type="evidence" value="ECO:0007669"/>
    <property type="project" value="UniProtKB-UniRule"/>
</dbReference>
<dbReference type="GO" id="GO:0008714">
    <property type="term" value="F:AMP nucleosidase activity"/>
    <property type="evidence" value="ECO:0007669"/>
    <property type="project" value="UniProtKB-EC"/>
</dbReference>
<dbReference type="NCBIfam" id="TIGR00730">
    <property type="entry name" value="Rossman fold protein, TIGR00730 family"/>
    <property type="match status" value="1"/>
</dbReference>
<dbReference type="AlphaFoldDB" id="A0A1M5HFH9"/>
<evidence type="ECO:0000256" key="1">
    <source>
        <dbReference type="ARBA" id="ARBA00000274"/>
    </source>
</evidence>
<evidence type="ECO:0000313" key="5">
    <source>
        <dbReference type="Proteomes" id="UP000184159"/>
    </source>
</evidence>
<name>A0A1M5HFH9_VIBGA</name>
<dbReference type="EMBL" id="FQUH01000032">
    <property type="protein sequence ID" value="SHG14691.1"/>
    <property type="molecule type" value="Genomic_DNA"/>
</dbReference>
<evidence type="ECO:0000256" key="2">
    <source>
        <dbReference type="ARBA" id="ARBA00006763"/>
    </source>
</evidence>
<sequence length="194" mass="21209">MRIAVFCGSNHGVSPEFMEETKALAREMAKRNADLVYGGGKVGLMGTLADEAISSAVHVIGVMPQSLVDYELAHPDIDELIIVSDMHSRKALMAEHADAFIALPGGTGTLEEIFEAWTWAQLGLHSKPCGFLNINGYFDELLIFFEKIIASGFMKEEYASMLTVSDNVGDLLDNIVSYTPPVPKWQQACIPESI</sequence>
<dbReference type="PANTHER" id="PTHR31223:SF70">
    <property type="entry name" value="LOG FAMILY PROTEIN YJL055W"/>
    <property type="match status" value="1"/>
</dbReference>
<keyword evidence="5" id="KW-1185">Reference proteome</keyword>
<evidence type="ECO:0000313" key="4">
    <source>
        <dbReference type="EMBL" id="SHG14691.1"/>
    </source>
</evidence>
<protein>
    <recommendedName>
        <fullName evidence="3">Cytokinin riboside 5'-monophosphate phosphoribohydrolase</fullName>
        <ecNumber evidence="3">3.2.2.n1</ecNumber>
    </recommendedName>
</protein>
<dbReference type="Gene3D" id="3.40.50.450">
    <property type="match status" value="1"/>
</dbReference>
<dbReference type="Proteomes" id="UP000184159">
    <property type="component" value="Unassembled WGS sequence"/>
</dbReference>
<keyword evidence="3" id="KW-0378">Hydrolase</keyword>
<dbReference type="EC" id="3.2.2.n1" evidence="3"/>
<reference evidence="5" key="1">
    <citation type="submission" date="2016-11" db="EMBL/GenBank/DDBJ databases">
        <authorList>
            <person name="Varghese N."/>
            <person name="Submissions S."/>
        </authorList>
    </citation>
    <scope>NUCLEOTIDE SEQUENCE [LARGE SCALE GENOMIC DNA]</scope>
    <source>
        <strain evidence="5">DSM 21264</strain>
    </source>
</reference>
<dbReference type="RefSeq" id="WP_072963542.1">
    <property type="nucleotide sequence ID" value="NZ_FQUH01000032.1"/>
</dbReference>
<proteinExistence type="inferred from homology"/>